<protein>
    <submittedName>
        <fullName evidence="5">LacI family transcriptional regulator</fullName>
    </submittedName>
</protein>
<organism evidence="5 6">
    <name type="scientific">Tepiditoga spiralis</name>
    <dbReference type="NCBI Taxonomy" id="2108365"/>
    <lineage>
        <taxon>Bacteria</taxon>
        <taxon>Thermotogati</taxon>
        <taxon>Thermotogota</taxon>
        <taxon>Thermotogae</taxon>
        <taxon>Petrotogales</taxon>
        <taxon>Petrotogaceae</taxon>
        <taxon>Tepiditoga</taxon>
    </lineage>
</organism>
<dbReference type="KEGG" id="ocy:OSSY52_18080"/>
<evidence type="ECO:0000256" key="3">
    <source>
        <dbReference type="ARBA" id="ARBA00023163"/>
    </source>
</evidence>
<proteinExistence type="predicted"/>
<dbReference type="AlphaFoldDB" id="A0A7G1G9M9"/>
<dbReference type="GO" id="GO:0003700">
    <property type="term" value="F:DNA-binding transcription factor activity"/>
    <property type="evidence" value="ECO:0007669"/>
    <property type="project" value="TreeGrafter"/>
</dbReference>
<evidence type="ECO:0000313" key="6">
    <source>
        <dbReference type="Proteomes" id="UP000516361"/>
    </source>
</evidence>
<dbReference type="Gene3D" id="3.40.50.2300">
    <property type="match status" value="2"/>
</dbReference>
<dbReference type="Gene3D" id="1.10.260.40">
    <property type="entry name" value="lambda repressor-like DNA-binding domains"/>
    <property type="match status" value="1"/>
</dbReference>
<accession>A0A7G1G9M9</accession>
<dbReference type="InterPro" id="IPR028082">
    <property type="entry name" value="Peripla_BP_I"/>
</dbReference>
<dbReference type="Proteomes" id="UP000516361">
    <property type="component" value="Chromosome"/>
</dbReference>
<dbReference type="RefSeq" id="WP_190614357.1">
    <property type="nucleotide sequence ID" value="NZ_AP018712.1"/>
</dbReference>
<dbReference type="InterPro" id="IPR046335">
    <property type="entry name" value="LacI/GalR-like_sensor"/>
</dbReference>
<dbReference type="InterPro" id="IPR010982">
    <property type="entry name" value="Lambda_DNA-bd_dom_sf"/>
</dbReference>
<keyword evidence="6" id="KW-1185">Reference proteome</keyword>
<dbReference type="Pfam" id="PF13377">
    <property type="entry name" value="Peripla_BP_3"/>
    <property type="match status" value="1"/>
</dbReference>
<keyword evidence="2" id="KW-0238">DNA-binding</keyword>
<dbReference type="InterPro" id="IPR000843">
    <property type="entry name" value="HTH_LacI"/>
</dbReference>
<reference evidence="5 6" key="1">
    <citation type="submission" date="2018-06" db="EMBL/GenBank/DDBJ databases">
        <title>Genome sequencing of Oceanotoga sp. sy52.</title>
        <authorList>
            <person name="Mori K."/>
        </authorList>
    </citation>
    <scope>NUCLEOTIDE SEQUENCE [LARGE SCALE GENOMIC DNA]</scope>
    <source>
        <strain evidence="6">sy52</strain>
    </source>
</reference>
<sequence>MPTLREISRLTGLSISTMSRVLNGSINVSEKTRTKVLKALKKYNYTQSDTIKKGLKKAIGVLVPDLQGDHYSLIAEGIESILIKNNYEMLLTTMNQIISREAQAFKEMSTRRVDGIILCTSSDDDNLIKRYIDKILPIVTVDRGKSDIKIDTVGIDNYNSAKEAAKYLYKKGHRKILFIEGPEEIYSCILRKKAFEDFFIRKNNVEIHFKKSNFGIQNGYNSVKNFIKENGINFTAIFFIDDWTALGGLKVLKELNIKCPKEVSIMGFDDSEFSPYLDPALTTVKQPTKEIGIQAAQLLLERVEGKSTSKVKRKIFLPTEIIERDSVIDISKK</sequence>
<dbReference type="InParanoid" id="A0A7G1G9M9"/>
<dbReference type="SMART" id="SM00354">
    <property type="entry name" value="HTH_LACI"/>
    <property type="match status" value="1"/>
</dbReference>
<dbReference type="CDD" id="cd01392">
    <property type="entry name" value="HTH_LacI"/>
    <property type="match status" value="1"/>
</dbReference>
<evidence type="ECO:0000313" key="5">
    <source>
        <dbReference type="EMBL" id="BBE31667.1"/>
    </source>
</evidence>
<dbReference type="Pfam" id="PF00356">
    <property type="entry name" value="LacI"/>
    <property type="match status" value="1"/>
</dbReference>
<dbReference type="PROSITE" id="PS50932">
    <property type="entry name" value="HTH_LACI_2"/>
    <property type="match status" value="1"/>
</dbReference>
<dbReference type="PANTHER" id="PTHR30146">
    <property type="entry name" value="LACI-RELATED TRANSCRIPTIONAL REPRESSOR"/>
    <property type="match status" value="1"/>
</dbReference>
<evidence type="ECO:0000259" key="4">
    <source>
        <dbReference type="PROSITE" id="PS50932"/>
    </source>
</evidence>
<name>A0A7G1G9M9_9BACT</name>
<keyword evidence="3" id="KW-0804">Transcription</keyword>
<dbReference type="SUPFAM" id="SSF53822">
    <property type="entry name" value="Periplasmic binding protein-like I"/>
    <property type="match status" value="1"/>
</dbReference>
<evidence type="ECO:0000256" key="1">
    <source>
        <dbReference type="ARBA" id="ARBA00023015"/>
    </source>
</evidence>
<dbReference type="GO" id="GO:0000976">
    <property type="term" value="F:transcription cis-regulatory region binding"/>
    <property type="evidence" value="ECO:0007669"/>
    <property type="project" value="TreeGrafter"/>
</dbReference>
<dbReference type="FunCoup" id="A0A7G1G9M9">
    <property type="interactions" value="82"/>
</dbReference>
<evidence type="ECO:0000256" key="2">
    <source>
        <dbReference type="ARBA" id="ARBA00023125"/>
    </source>
</evidence>
<feature type="domain" description="HTH lacI-type" evidence="4">
    <location>
        <begin position="2"/>
        <end position="57"/>
    </location>
</feature>
<dbReference type="SUPFAM" id="SSF47413">
    <property type="entry name" value="lambda repressor-like DNA-binding domains"/>
    <property type="match status" value="1"/>
</dbReference>
<dbReference type="EMBL" id="AP018712">
    <property type="protein sequence ID" value="BBE31667.1"/>
    <property type="molecule type" value="Genomic_DNA"/>
</dbReference>
<keyword evidence="1" id="KW-0805">Transcription regulation</keyword>
<dbReference type="PANTHER" id="PTHR30146:SF24">
    <property type="entry name" value="XYLOSE OPERON REGULATORY PROTEIN"/>
    <property type="match status" value="1"/>
</dbReference>
<gene>
    <name evidence="5" type="ORF">OSSY52_18080</name>
</gene>